<sequence>MMLTVMTVMMMMVDRFSMANRTSPLFGAKARYHRVHSRAAATAATAAASDRTGTGYDRHYQSTSRDWRLVANDLPGETEPNHTGECATGGRAACCNAIRTHYGGSWPPVR</sequence>
<evidence type="ECO:0000313" key="1">
    <source>
        <dbReference type="EMBL" id="MBW61417.1"/>
    </source>
</evidence>
<accession>A0A2M4C7V8</accession>
<dbReference type="EMBL" id="GGFJ01012276">
    <property type="protein sequence ID" value="MBW61417.1"/>
    <property type="molecule type" value="Transcribed_RNA"/>
</dbReference>
<proteinExistence type="predicted"/>
<protein>
    <submittedName>
        <fullName evidence="1">Putative secreted protein</fullName>
    </submittedName>
</protein>
<dbReference type="AlphaFoldDB" id="A0A2M4C7V8"/>
<organism evidence="1">
    <name type="scientific">Anopheles marajoara</name>
    <dbReference type="NCBI Taxonomy" id="58244"/>
    <lineage>
        <taxon>Eukaryota</taxon>
        <taxon>Metazoa</taxon>
        <taxon>Ecdysozoa</taxon>
        <taxon>Arthropoda</taxon>
        <taxon>Hexapoda</taxon>
        <taxon>Insecta</taxon>
        <taxon>Pterygota</taxon>
        <taxon>Neoptera</taxon>
        <taxon>Endopterygota</taxon>
        <taxon>Diptera</taxon>
        <taxon>Nematocera</taxon>
        <taxon>Culicoidea</taxon>
        <taxon>Culicidae</taxon>
        <taxon>Anophelinae</taxon>
        <taxon>Anopheles</taxon>
    </lineage>
</organism>
<name>A0A2M4C7V8_9DIPT</name>
<reference evidence="1" key="1">
    <citation type="submission" date="2018-01" db="EMBL/GenBank/DDBJ databases">
        <title>An insight into the sialome of Amazonian anophelines.</title>
        <authorList>
            <person name="Ribeiro J.M."/>
            <person name="Scarpassa V."/>
            <person name="Calvo E."/>
        </authorList>
    </citation>
    <scope>NUCLEOTIDE SEQUENCE</scope>
    <source>
        <tissue evidence="1">Salivary glands</tissue>
    </source>
</reference>